<protein>
    <submittedName>
        <fullName evidence="2">Uncharacterized protein</fullName>
    </submittedName>
</protein>
<gene>
    <name evidence="2" type="ORF">Pmar_PMAR001634</name>
</gene>
<accession>C5K684</accession>
<dbReference type="EMBL" id="GG670856">
    <property type="protein sequence ID" value="EER20012.1"/>
    <property type="molecule type" value="Genomic_DNA"/>
</dbReference>
<dbReference type="GO" id="GO:0003677">
    <property type="term" value="F:DNA binding"/>
    <property type="evidence" value="ECO:0007669"/>
    <property type="project" value="UniProtKB-KW"/>
</dbReference>
<dbReference type="GeneID" id="9058846"/>
<keyword evidence="1" id="KW-0238">DNA-binding</keyword>
<dbReference type="Proteomes" id="UP000007800">
    <property type="component" value="Unassembled WGS sequence"/>
</dbReference>
<keyword evidence="3" id="KW-1185">Reference proteome</keyword>
<name>C5K684_PERM5</name>
<dbReference type="Gene3D" id="1.10.150.130">
    <property type="match status" value="1"/>
</dbReference>
<evidence type="ECO:0000313" key="3">
    <source>
        <dbReference type="Proteomes" id="UP000007800"/>
    </source>
</evidence>
<dbReference type="AlphaFoldDB" id="C5K684"/>
<reference evidence="2 3" key="1">
    <citation type="submission" date="2008-07" db="EMBL/GenBank/DDBJ databases">
        <authorList>
            <person name="El-Sayed N."/>
            <person name="Caler E."/>
            <person name="Inman J."/>
            <person name="Amedeo P."/>
            <person name="Hass B."/>
            <person name="Wortman J."/>
        </authorList>
    </citation>
    <scope>NUCLEOTIDE SEQUENCE [LARGE SCALE GENOMIC DNA]</scope>
    <source>
        <strain evidence="3">ATCC 50983 / TXsc</strain>
    </source>
</reference>
<dbReference type="SUPFAM" id="SSF47823">
    <property type="entry name" value="lambda integrase-like, N-terminal domain"/>
    <property type="match status" value="1"/>
</dbReference>
<dbReference type="InterPro" id="IPR010998">
    <property type="entry name" value="Integrase_recombinase_N"/>
</dbReference>
<evidence type="ECO:0000313" key="2">
    <source>
        <dbReference type="EMBL" id="EER20012.1"/>
    </source>
</evidence>
<dbReference type="InParanoid" id="C5K684"/>
<evidence type="ECO:0000256" key="1">
    <source>
        <dbReference type="ARBA" id="ARBA00023125"/>
    </source>
</evidence>
<organism evidence="3">
    <name type="scientific">Perkinsus marinus (strain ATCC 50983 / TXsc)</name>
    <dbReference type="NCBI Taxonomy" id="423536"/>
    <lineage>
        <taxon>Eukaryota</taxon>
        <taxon>Sar</taxon>
        <taxon>Alveolata</taxon>
        <taxon>Perkinsozoa</taxon>
        <taxon>Perkinsea</taxon>
        <taxon>Perkinsida</taxon>
        <taxon>Perkinsidae</taxon>
        <taxon>Perkinsus</taxon>
    </lineage>
</organism>
<sequence length="215" mass="24832">MSSDSFTFDLTNIAARVLDHPEKLLSRLNDDHINSWPLFASWLPTDLLPGTRLKLNLLKACPEIRARLFTLNHNVFQDKFNLPIRHHLASATWRSYSSVITKYLQWHWSQFPHIPALPASASSVRHFVTNTSGHSYYLALKKIHHILELPVFFDDDLTHAISKDQHLLHRDCVHDKAFLKLHQLNDLVQIAQLHNHHVFAACELNDLGDDIGYDK</sequence>
<dbReference type="RefSeq" id="XP_002788216.1">
    <property type="nucleotide sequence ID" value="XM_002788170.1"/>
</dbReference>
<proteinExistence type="predicted"/>